<organism evidence="6 7">
    <name type="scientific">Cyprinus carpio</name>
    <name type="common">Common carp</name>
    <dbReference type="NCBI Taxonomy" id="7962"/>
    <lineage>
        <taxon>Eukaryota</taxon>
        <taxon>Metazoa</taxon>
        <taxon>Chordata</taxon>
        <taxon>Craniata</taxon>
        <taxon>Vertebrata</taxon>
        <taxon>Euteleostomi</taxon>
        <taxon>Actinopterygii</taxon>
        <taxon>Neopterygii</taxon>
        <taxon>Teleostei</taxon>
        <taxon>Ostariophysi</taxon>
        <taxon>Cypriniformes</taxon>
        <taxon>Cyprinidae</taxon>
        <taxon>Cyprininae</taxon>
        <taxon>Cyprinus</taxon>
    </lineage>
</organism>
<dbReference type="InterPro" id="IPR001304">
    <property type="entry name" value="C-type_lectin-like"/>
</dbReference>
<dbReference type="SUPFAM" id="SSF56436">
    <property type="entry name" value="C-type lectin-like"/>
    <property type="match status" value="1"/>
</dbReference>
<evidence type="ECO:0000256" key="3">
    <source>
        <dbReference type="SAM" id="Coils"/>
    </source>
</evidence>
<evidence type="ECO:0000259" key="5">
    <source>
        <dbReference type="PROSITE" id="PS50041"/>
    </source>
</evidence>
<evidence type="ECO:0000313" key="7">
    <source>
        <dbReference type="Proteomes" id="UP000694427"/>
    </source>
</evidence>
<evidence type="ECO:0000256" key="2">
    <source>
        <dbReference type="ARBA" id="ARBA00023157"/>
    </source>
</evidence>
<feature type="domain" description="C-type lectin" evidence="5">
    <location>
        <begin position="177"/>
        <end position="297"/>
    </location>
</feature>
<dbReference type="Pfam" id="PF00059">
    <property type="entry name" value="Lectin_C"/>
    <property type="match status" value="1"/>
</dbReference>
<keyword evidence="3" id="KW-0175">Coiled coil</keyword>
<dbReference type="Ensembl" id="ENSCCRT00010053106.1">
    <property type="protein sequence ID" value="ENSCCRP00010048448.1"/>
    <property type="gene ID" value="ENSCCRG00010020491.1"/>
</dbReference>
<dbReference type="InterPro" id="IPR018378">
    <property type="entry name" value="C-type_lectin_CS"/>
</dbReference>
<dbReference type="PROSITE" id="PS00615">
    <property type="entry name" value="C_TYPE_LECTIN_1"/>
    <property type="match status" value="1"/>
</dbReference>
<reference evidence="6" key="2">
    <citation type="submission" date="2025-09" db="UniProtKB">
        <authorList>
            <consortium name="Ensembl"/>
        </authorList>
    </citation>
    <scope>IDENTIFICATION</scope>
</reference>
<accession>A0A8C1KKA5</accession>
<reference evidence="6" key="1">
    <citation type="submission" date="2025-08" db="UniProtKB">
        <authorList>
            <consortium name="Ensembl"/>
        </authorList>
    </citation>
    <scope>IDENTIFICATION</scope>
</reference>
<sequence length="302" mass="35115">MSDDIYDDVIITESERVEMMVAIYESADCVRDHNFLPETNKHRPLQQTGNHINFFVKNISFEVFSHLTLCLWFLGCDCVKNRSSRAAAVCLVLLCVLLLTAVIVLCVHIHTKNTKEEKEQLLTKITNLTEERDQLLTKNINLTNERDGLLTKNDNLTKQREQNIIHPYFNVNGWSYYKFSFLYFISSLKKNWTESRRYCTERGADLIIINNREEQVSETNFVTIIDRKKNKISAYVWIGLTDSEVEGRWKWVDGSTLTSGFWDPREPNGRRGENCALTYSPGWADYPCSDLFPWICEKGSLK</sequence>
<dbReference type="InterPro" id="IPR016187">
    <property type="entry name" value="CTDL_fold"/>
</dbReference>
<dbReference type="CDD" id="cd03590">
    <property type="entry name" value="CLECT_DC-SIGN_like"/>
    <property type="match status" value="1"/>
</dbReference>
<dbReference type="GO" id="GO:0030246">
    <property type="term" value="F:carbohydrate binding"/>
    <property type="evidence" value="ECO:0007669"/>
    <property type="project" value="UniProtKB-KW"/>
</dbReference>
<keyword evidence="4" id="KW-0472">Membrane</keyword>
<keyword evidence="1" id="KW-0430">Lectin</keyword>
<keyword evidence="7" id="KW-1185">Reference proteome</keyword>
<keyword evidence="2" id="KW-1015">Disulfide bond</keyword>
<proteinExistence type="predicted"/>
<feature type="coiled-coil region" evidence="3">
    <location>
        <begin position="111"/>
        <end position="159"/>
    </location>
</feature>
<protein>
    <recommendedName>
        <fullName evidence="5">C-type lectin domain-containing protein</fullName>
    </recommendedName>
</protein>
<evidence type="ECO:0000256" key="4">
    <source>
        <dbReference type="SAM" id="Phobius"/>
    </source>
</evidence>
<name>A0A8C1KKA5_CYPCA</name>
<evidence type="ECO:0000256" key="1">
    <source>
        <dbReference type="ARBA" id="ARBA00022734"/>
    </source>
</evidence>
<dbReference type="Gene3D" id="1.20.5.400">
    <property type="match status" value="1"/>
</dbReference>
<dbReference type="InterPro" id="IPR033989">
    <property type="entry name" value="CD209-like_CTLD"/>
</dbReference>
<evidence type="ECO:0000313" key="6">
    <source>
        <dbReference type="Ensembl" id="ENSCCRP00010048448.1"/>
    </source>
</evidence>
<dbReference type="AlphaFoldDB" id="A0A8C1KKA5"/>
<dbReference type="PROSITE" id="PS50041">
    <property type="entry name" value="C_TYPE_LECTIN_2"/>
    <property type="match status" value="1"/>
</dbReference>
<dbReference type="Gene3D" id="3.10.100.10">
    <property type="entry name" value="Mannose-Binding Protein A, subunit A"/>
    <property type="match status" value="1"/>
</dbReference>
<dbReference type="Proteomes" id="UP000694427">
    <property type="component" value="Unplaced"/>
</dbReference>
<dbReference type="PANTHER" id="PTHR22803">
    <property type="entry name" value="MANNOSE, PHOSPHOLIPASE, LECTIN RECEPTOR RELATED"/>
    <property type="match status" value="1"/>
</dbReference>
<dbReference type="SMART" id="SM00034">
    <property type="entry name" value="CLECT"/>
    <property type="match status" value="1"/>
</dbReference>
<dbReference type="InterPro" id="IPR016186">
    <property type="entry name" value="C-type_lectin-like/link_sf"/>
</dbReference>
<keyword evidence="4" id="KW-1133">Transmembrane helix</keyword>
<feature type="transmembrane region" description="Helical" evidence="4">
    <location>
        <begin position="86"/>
        <end position="110"/>
    </location>
</feature>
<dbReference type="InterPro" id="IPR050111">
    <property type="entry name" value="C-type_lectin/snaclec_domain"/>
</dbReference>
<keyword evidence="4" id="KW-0812">Transmembrane</keyword>